<dbReference type="SMART" id="SM00091">
    <property type="entry name" value="PAS"/>
    <property type="match status" value="2"/>
</dbReference>
<reference evidence="4 5" key="1">
    <citation type="submission" date="2019-05" db="EMBL/GenBank/DDBJ databases">
        <title>Genomic analysis of Lentibacillus sp. NKC220-2.</title>
        <authorList>
            <person name="Oh Y.J."/>
        </authorList>
    </citation>
    <scope>NUCLEOTIDE SEQUENCE [LARGE SCALE GENOMIC DNA]</scope>
    <source>
        <strain evidence="4 5">NKC220-2</strain>
    </source>
</reference>
<name>A0A5S3QQK9_9BACI</name>
<dbReference type="AlphaFoldDB" id="A0A5S3QQK9"/>
<dbReference type="SUPFAM" id="SSF55785">
    <property type="entry name" value="PYP-like sensor domain (PAS domain)"/>
    <property type="match status" value="2"/>
</dbReference>
<dbReference type="PROSITE" id="PS50112">
    <property type="entry name" value="PAS"/>
    <property type="match status" value="1"/>
</dbReference>
<evidence type="ECO:0000259" key="3">
    <source>
        <dbReference type="PROSITE" id="PS50887"/>
    </source>
</evidence>
<dbReference type="SUPFAM" id="SSF55073">
    <property type="entry name" value="Nucleotide cyclase"/>
    <property type="match status" value="1"/>
</dbReference>
<dbReference type="InterPro" id="IPR001610">
    <property type="entry name" value="PAC"/>
</dbReference>
<dbReference type="InterPro" id="IPR013655">
    <property type="entry name" value="PAS_fold_3"/>
</dbReference>
<protein>
    <submittedName>
        <fullName evidence="4">Diguanylate cyclase</fullName>
    </submittedName>
</protein>
<evidence type="ECO:0000313" key="4">
    <source>
        <dbReference type="EMBL" id="TMN22876.1"/>
    </source>
</evidence>
<dbReference type="OrthoDB" id="9759607at2"/>
<dbReference type="FunFam" id="3.30.70.270:FF:000001">
    <property type="entry name" value="Diguanylate cyclase domain protein"/>
    <property type="match status" value="1"/>
</dbReference>
<evidence type="ECO:0000313" key="5">
    <source>
        <dbReference type="Proteomes" id="UP000306980"/>
    </source>
</evidence>
<comment type="caution">
    <text evidence="4">The sequence shown here is derived from an EMBL/GenBank/DDBJ whole genome shotgun (WGS) entry which is preliminary data.</text>
</comment>
<dbReference type="InterPro" id="IPR035965">
    <property type="entry name" value="PAS-like_dom_sf"/>
</dbReference>
<dbReference type="InterPro" id="IPR000014">
    <property type="entry name" value="PAS"/>
</dbReference>
<gene>
    <name evidence="4" type="ORF">FFL34_12855</name>
</gene>
<feature type="domain" description="PAS" evidence="1">
    <location>
        <begin position="159"/>
        <end position="229"/>
    </location>
</feature>
<dbReference type="SMART" id="SM00267">
    <property type="entry name" value="GGDEF"/>
    <property type="match status" value="1"/>
</dbReference>
<feature type="domain" description="GGDEF" evidence="3">
    <location>
        <begin position="316"/>
        <end position="450"/>
    </location>
</feature>
<dbReference type="Gene3D" id="3.30.450.20">
    <property type="entry name" value="PAS domain"/>
    <property type="match status" value="2"/>
</dbReference>
<dbReference type="PANTHER" id="PTHR46663:SF3">
    <property type="entry name" value="SLL0267 PROTEIN"/>
    <property type="match status" value="1"/>
</dbReference>
<dbReference type="CDD" id="cd00130">
    <property type="entry name" value="PAS"/>
    <property type="match status" value="1"/>
</dbReference>
<dbReference type="Proteomes" id="UP000306980">
    <property type="component" value="Unassembled WGS sequence"/>
</dbReference>
<feature type="domain" description="PAC" evidence="2">
    <location>
        <begin position="232"/>
        <end position="284"/>
    </location>
</feature>
<dbReference type="Pfam" id="PF00990">
    <property type="entry name" value="GGDEF"/>
    <property type="match status" value="1"/>
</dbReference>
<dbReference type="InterPro" id="IPR029787">
    <property type="entry name" value="Nucleotide_cyclase"/>
</dbReference>
<dbReference type="InterPro" id="IPR000700">
    <property type="entry name" value="PAS-assoc_C"/>
</dbReference>
<dbReference type="Gene3D" id="3.30.70.270">
    <property type="match status" value="1"/>
</dbReference>
<sequence>MIWLGEVGGLSADGFFRNVLMNGINEMIFIIRVGKNGGFYYDFLNHAAKKRTMLTEDTIGQSIQDVNPKETADFLTEKYRRVIETRDLVNYEDSYTSLSGIKYFETTLSPHYESNAAITHIIALVKDITKQKQNELEIHKSEMELKRNKLGYQLKNKPSEDHFRIIAENSNDLITMVNSRETIDYVSPSYHDVLGYDFNEYTGKHFLHHVHSDDEERVHNSFLHAVRTQTTWKEQFRQKHGNGHYIWCELRGSPVYDEYGEFKHMVVLSRNITLRKDYETQLRYMAYHDPLTGLPNRRYFIKHFTDYLKSIKNTEKRLSIIMMDLDQFKMINDRMGHDIGDKVIQEFGNRISRIIRKEDILARLGGDEFILMLPDIVSTEDAQKAGERIIRTLDGVWRVDDYEFQTTTSLGIVISSAGSAESARVILNCADEQLYKAKQAGKNNYKLCNFDYLNAQ</sequence>
<dbReference type="InterPro" id="IPR043128">
    <property type="entry name" value="Rev_trsase/Diguanyl_cyclase"/>
</dbReference>
<dbReference type="PROSITE" id="PS50887">
    <property type="entry name" value="GGDEF"/>
    <property type="match status" value="1"/>
</dbReference>
<dbReference type="Pfam" id="PF08447">
    <property type="entry name" value="PAS_3"/>
    <property type="match status" value="1"/>
</dbReference>
<proteinExistence type="predicted"/>
<evidence type="ECO:0000259" key="2">
    <source>
        <dbReference type="PROSITE" id="PS50113"/>
    </source>
</evidence>
<dbReference type="Pfam" id="PF08448">
    <property type="entry name" value="PAS_4"/>
    <property type="match status" value="1"/>
</dbReference>
<accession>A0A5S3QQK9</accession>
<organism evidence="4 5">
    <name type="scientific">Lentibacillus cibarius</name>
    <dbReference type="NCBI Taxonomy" id="2583219"/>
    <lineage>
        <taxon>Bacteria</taxon>
        <taxon>Bacillati</taxon>
        <taxon>Bacillota</taxon>
        <taxon>Bacilli</taxon>
        <taxon>Bacillales</taxon>
        <taxon>Bacillaceae</taxon>
        <taxon>Lentibacillus</taxon>
    </lineage>
</organism>
<dbReference type="PANTHER" id="PTHR46663">
    <property type="entry name" value="DIGUANYLATE CYCLASE DGCT-RELATED"/>
    <property type="match status" value="1"/>
</dbReference>
<dbReference type="EMBL" id="VCIA01000001">
    <property type="protein sequence ID" value="TMN22876.1"/>
    <property type="molecule type" value="Genomic_DNA"/>
</dbReference>
<dbReference type="InterPro" id="IPR013656">
    <property type="entry name" value="PAS_4"/>
</dbReference>
<dbReference type="InterPro" id="IPR052163">
    <property type="entry name" value="DGC-Regulatory_Protein"/>
</dbReference>
<dbReference type="PROSITE" id="PS50113">
    <property type="entry name" value="PAC"/>
    <property type="match status" value="1"/>
</dbReference>
<evidence type="ECO:0000259" key="1">
    <source>
        <dbReference type="PROSITE" id="PS50112"/>
    </source>
</evidence>
<dbReference type="InterPro" id="IPR000160">
    <property type="entry name" value="GGDEF_dom"/>
</dbReference>
<dbReference type="SMART" id="SM00086">
    <property type="entry name" value="PAC"/>
    <property type="match status" value="2"/>
</dbReference>
<dbReference type="CDD" id="cd01949">
    <property type="entry name" value="GGDEF"/>
    <property type="match status" value="1"/>
</dbReference>
<dbReference type="NCBIfam" id="TIGR00229">
    <property type="entry name" value="sensory_box"/>
    <property type="match status" value="1"/>
</dbReference>
<dbReference type="NCBIfam" id="TIGR00254">
    <property type="entry name" value="GGDEF"/>
    <property type="match status" value="1"/>
</dbReference>